<sequence>MSVTEELVAKFEAMAEVTPKDPNLYVFMGESNGSFTGNTKHLFLYFALHRPDVRSCYFTCNRETWRELRHHKLPVVLFPDLQAAETLVEAGTVVVDSFDYKFGIYRPLTEGARIVQLWHGVGFKKIGLLEKDTEIAEKYNKLDLEYLYSGYDDVITTSPFYADEVFEPSFRAGNFPVLGYPRNDALLQKPTRETMLNCDMDAFSRVGACRRERKIILYAPTFRDQTGTPLGGLDFKRLHDFLDREGLHMVIKAHRLSNVQAASSLPCLSFYENTRDAYPFMPLVDVMVTDYSSIYMDYLLLDRPVVFYCPDYEEYVTYNREFQFPYDEMTPGPKCRDQDAFHAALKTAAYGDDGFGEARRTLCAKAFLDRDGESSRRIADYLCGPRG</sequence>
<evidence type="ECO:0000256" key="3">
    <source>
        <dbReference type="ARBA" id="ARBA00022475"/>
    </source>
</evidence>
<dbReference type="KEGG" id="psel:GM415_05375"/>
<gene>
    <name evidence="7" type="ORF">GM415_05375</name>
</gene>
<keyword evidence="4" id="KW-0808">Transferase</keyword>
<evidence type="ECO:0000256" key="2">
    <source>
        <dbReference type="ARBA" id="ARBA00010488"/>
    </source>
</evidence>
<dbReference type="Pfam" id="PF04464">
    <property type="entry name" value="Glyphos_transf"/>
    <property type="match status" value="1"/>
</dbReference>
<dbReference type="PANTHER" id="PTHR37316">
    <property type="entry name" value="TEICHOIC ACID GLYCEROL-PHOSPHATE PRIMASE"/>
    <property type="match status" value="1"/>
</dbReference>
<evidence type="ECO:0000256" key="4">
    <source>
        <dbReference type="ARBA" id="ARBA00022679"/>
    </source>
</evidence>
<dbReference type="GO" id="GO:0019350">
    <property type="term" value="P:teichoic acid biosynthetic process"/>
    <property type="evidence" value="ECO:0007669"/>
    <property type="project" value="UniProtKB-KW"/>
</dbReference>
<keyword evidence="6" id="KW-0472">Membrane</keyword>
<accession>A0A6I6JBV7</accession>
<evidence type="ECO:0008006" key="9">
    <source>
        <dbReference type="Google" id="ProtNLM"/>
    </source>
</evidence>
<evidence type="ECO:0000256" key="1">
    <source>
        <dbReference type="ARBA" id="ARBA00004202"/>
    </source>
</evidence>
<evidence type="ECO:0000256" key="6">
    <source>
        <dbReference type="ARBA" id="ARBA00023136"/>
    </source>
</evidence>
<evidence type="ECO:0000256" key="5">
    <source>
        <dbReference type="ARBA" id="ARBA00022944"/>
    </source>
</evidence>
<name>A0A6I6JBV7_9BACT</name>
<organism evidence="7 8">
    <name type="scientific">Pseudodesulfovibrio cashew</name>
    <dbReference type="NCBI Taxonomy" id="2678688"/>
    <lineage>
        <taxon>Bacteria</taxon>
        <taxon>Pseudomonadati</taxon>
        <taxon>Thermodesulfobacteriota</taxon>
        <taxon>Desulfovibrionia</taxon>
        <taxon>Desulfovibrionales</taxon>
        <taxon>Desulfovibrionaceae</taxon>
    </lineage>
</organism>
<dbReference type="SUPFAM" id="SSF53756">
    <property type="entry name" value="UDP-Glycosyltransferase/glycogen phosphorylase"/>
    <property type="match status" value="1"/>
</dbReference>
<keyword evidence="8" id="KW-1185">Reference proteome</keyword>
<dbReference type="Gene3D" id="3.40.50.11820">
    <property type="match status" value="1"/>
</dbReference>
<dbReference type="PANTHER" id="PTHR37316:SF3">
    <property type="entry name" value="TEICHOIC ACID GLYCEROL-PHOSPHATE TRANSFERASE"/>
    <property type="match status" value="1"/>
</dbReference>
<dbReference type="InterPro" id="IPR043148">
    <property type="entry name" value="TagF_C"/>
</dbReference>
<dbReference type="AlphaFoldDB" id="A0A6I6JBV7"/>
<protein>
    <recommendedName>
        <fullName evidence="9">CDP-glycerol:poly(Glycerophosphate) glycerophosphotransferase</fullName>
    </recommendedName>
</protein>
<dbReference type="InterPro" id="IPR007554">
    <property type="entry name" value="Glycerophosphate_synth"/>
</dbReference>
<evidence type="ECO:0000313" key="7">
    <source>
        <dbReference type="EMBL" id="QGY39571.1"/>
    </source>
</evidence>
<dbReference type="GO" id="GO:0005886">
    <property type="term" value="C:plasma membrane"/>
    <property type="evidence" value="ECO:0007669"/>
    <property type="project" value="UniProtKB-SubCell"/>
</dbReference>
<dbReference type="InterPro" id="IPR051612">
    <property type="entry name" value="Teichoic_Acid_Biosynth"/>
</dbReference>
<keyword evidence="3" id="KW-1003">Cell membrane</keyword>
<dbReference type="EMBL" id="CP046400">
    <property type="protein sequence ID" value="QGY39571.1"/>
    <property type="molecule type" value="Genomic_DNA"/>
</dbReference>
<dbReference type="GO" id="GO:0047355">
    <property type="term" value="F:CDP-glycerol glycerophosphotransferase activity"/>
    <property type="evidence" value="ECO:0007669"/>
    <property type="project" value="InterPro"/>
</dbReference>
<dbReference type="RefSeq" id="WP_158946797.1">
    <property type="nucleotide sequence ID" value="NZ_CP046400.1"/>
</dbReference>
<comment type="subcellular location">
    <subcellularLocation>
        <location evidence="1">Cell membrane</location>
        <topology evidence="1">Peripheral membrane protein</topology>
    </subcellularLocation>
</comment>
<proteinExistence type="inferred from homology"/>
<dbReference type="Proteomes" id="UP000428328">
    <property type="component" value="Chromosome"/>
</dbReference>
<dbReference type="InterPro" id="IPR043149">
    <property type="entry name" value="TagF_N"/>
</dbReference>
<comment type="similarity">
    <text evidence="2">Belongs to the CDP-glycerol glycerophosphotransferase family.</text>
</comment>
<evidence type="ECO:0000313" key="8">
    <source>
        <dbReference type="Proteomes" id="UP000428328"/>
    </source>
</evidence>
<keyword evidence="5" id="KW-0777">Teichoic acid biosynthesis</keyword>
<reference evidence="7 8" key="1">
    <citation type="submission" date="2019-11" db="EMBL/GenBank/DDBJ databases">
        <authorList>
            <person name="Zheng R.K."/>
            <person name="Sun C.M."/>
        </authorList>
    </citation>
    <scope>NUCLEOTIDE SEQUENCE [LARGE SCALE GENOMIC DNA]</scope>
    <source>
        <strain evidence="7 8">SRB007</strain>
    </source>
</reference>
<dbReference type="Gene3D" id="3.40.50.12580">
    <property type="match status" value="1"/>
</dbReference>